<evidence type="ECO:0000259" key="1">
    <source>
        <dbReference type="Pfam" id="PF02014"/>
    </source>
</evidence>
<dbReference type="AlphaFoldDB" id="A0A7R9KW40"/>
<evidence type="ECO:0000313" key="3">
    <source>
        <dbReference type="Proteomes" id="UP000759131"/>
    </source>
</evidence>
<gene>
    <name evidence="2" type="ORF">OSB1V03_LOCUS10569</name>
</gene>
<dbReference type="OrthoDB" id="6488868at2759"/>
<dbReference type="PANTHER" id="PTHR45828:SF9">
    <property type="entry name" value="CELL WALL INTEGRITY AND STRESS RESPONSE COMPONENT 4-LIKE-RELATED"/>
    <property type="match status" value="1"/>
</dbReference>
<dbReference type="PANTHER" id="PTHR45828">
    <property type="entry name" value="CYTOCHROME B561/FERRIC REDUCTASE TRANSMEMBRANE"/>
    <property type="match status" value="1"/>
</dbReference>
<dbReference type="Proteomes" id="UP000759131">
    <property type="component" value="Unassembled WGS sequence"/>
</dbReference>
<feature type="domain" description="Reelin" evidence="1">
    <location>
        <begin position="86"/>
        <end position="162"/>
    </location>
</feature>
<evidence type="ECO:0000313" key="2">
    <source>
        <dbReference type="EMBL" id="CAD7630156.1"/>
    </source>
</evidence>
<name>A0A7R9KW40_9ACAR</name>
<dbReference type="EMBL" id="OC862353">
    <property type="protein sequence ID" value="CAD7630156.1"/>
    <property type="molecule type" value="Genomic_DNA"/>
</dbReference>
<accession>A0A7R9KW40</accession>
<dbReference type="InterPro" id="IPR002861">
    <property type="entry name" value="Reeler_dom"/>
</dbReference>
<dbReference type="InterPro" id="IPR051237">
    <property type="entry name" value="Ferric-chelate_Red/DefProt"/>
</dbReference>
<keyword evidence="3" id="KW-1185">Reference proteome</keyword>
<feature type="non-terminal residue" evidence="2">
    <location>
        <position position="1"/>
    </location>
</feature>
<proteinExistence type="predicted"/>
<dbReference type="GO" id="GO:0016020">
    <property type="term" value="C:membrane"/>
    <property type="evidence" value="ECO:0007669"/>
    <property type="project" value="TreeGrafter"/>
</dbReference>
<organism evidence="2">
    <name type="scientific">Medioppia subpectinata</name>
    <dbReference type="NCBI Taxonomy" id="1979941"/>
    <lineage>
        <taxon>Eukaryota</taxon>
        <taxon>Metazoa</taxon>
        <taxon>Ecdysozoa</taxon>
        <taxon>Arthropoda</taxon>
        <taxon>Chelicerata</taxon>
        <taxon>Arachnida</taxon>
        <taxon>Acari</taxon>
        <taxon>Acariformes</taxon>
        <taxon>Sarcoptiformes</taxon>
        <taxon>Oribatida</taxon>
        <taxon>Brachypylina</taxon>
        <taxon>Oppioidea</taxon>
        <taxon>Oppiidae</taxon>
        <taxon>Medioppia</taxon>
    </lineage>
</organism>
<protein>
    <recommendedName>
        <fullName evidence="1">Reelin domain-containing protein</fullName>
    </recommendedName>
</protein>
<dbReference type="EMBL" id="CAJPIZ010007778">
    <property type="protein sequence ID" value="CAG2110586.1"/>
    <property type="molecule type" value="Genomic_DNA"/>
</dbReference>
<sequence>SVNYGTEIVVKLTLHYPVLLNYLCLTYGQSCCVLQLVACFEGKQHVLRAIDSNNMYYKPIARLLILLTPLFVTPDAYSHGAPTKSCQTLYPGHGVDKQYGQAPYEIRASLGANGIVLVTIESKGLPFTGFMLQGRQATDRESLINGRFSEDKNTQARNCNNDNPLIVKK</sequence>
<reference evidence="2" key="1">
    <citation type="submission" date="2020-11" db="EMBL/GenBank/DDBJ databases">
        <authorList>
            <person name="Tran Van P."/>
        </authorList>
    </citation>
    <scope>NUCLEOTIDE SEQUENCE</scope>
</reference>
<dbReference type="Pfam" id="PF02014">
    <property type="entry name" value="Reeler"/>
    <property type="match status" value="1"/>
</dbReference>